<keyword evidence="3" id="KW-1185">Reference proteome</keyword>
<proteinExistence type="predicted"/>
<feature type="transmembrane region" description="Helical" evidence="1">
    <location>
        <begin position="216"/>
        <end position="234"/>
    </location>
</feature>
<protein>
    <submittedName>
        <fullName evidence="2">Uncharacterized protein</fullName>
    </submittedName>
</protein>
<dbReference type="AlphaFoldDB" id="A0A9W4UMZ2"/>
<feature type="transmembrane region" description="Helical" evidence="1">
    <location>
        <begin position="411"/>
        <end position="431"/>
    </location>
</feature>
<dbReference type="OrthoDB" id="3010248at2759"/>
<feature type="transmembrane region" description="Helical" evidence="1">
    <location>
        <begin position="495"/>
        <end position="519"/>
    </location>
</feature>
<sequence length="551" mass="62345">MDCQLSHLSKHTNGFDFGTFVSVYKELNETCLPESEIFFHGTRLLTERACEVITGNESGSFSAIWSKWTPYPIEDIWTRIVTWKLPLFQLVGQFPRSPLGFRVETATIFHVLGDPIDSIVSMFVTLAICHTRVEAAKKLCLKAKISPSSPEYASTWKRLAIIMVAYDDCGKGDEQLRQFRRTYLRLRKHPRFETEIRHIYEETADCLAADRQTKSLPVALAELFFIGGWIIALIKAAASNPSPTNWPNVEIHSVAFSGLYLWVTSSVAIASVIGVSQTEASIPRLLQGFEYHLDCVNVELKTLAVGDLSSSLFPSTVTETPTQVQSRRPSAAHREAVRWCSTGEARAAQGGLNAWRPTKWNRPRSHKISNLTMSGFIVAALVVVGASYVTAILLSYYVPPHGPGCRHIPETLMFVIWVASFILESLIEHWVREWRFWSVFTKDVFCALSNIAIVVVTQWGIMNRCSCWSMWGLAGLHLPHLPEVMPQLMRDARHVAPWIVSTAILFQMLFCGLIAWWYYDAVRVFIQRDDGISHSRWRRRNPGAEIRVGEV</sequence>
<keyword evidence="1" id="KW-0812">Transmembrane</keyword>
<gene>
    <name evidence="2" type="ORF">PDIGIT_LOCUS11407</name>
</gene>
<name>A0A9W4UMZ2_9PLEO</name>
<reference evidence="2" key="1">
    <citation type="submission" date="2023-01" db="EMBL/GenBank/DDBJ databases">
        <authorList>
            <person name="Van Ghelder C."/>
            <person name="Rancurel C."/>
        </authorList>
    </citation>
    <scope>NUCLEOTIDE SEQUENCE</scope>
    <source>
        <strain evidence="2">CNCM I-4278</strain>
    </source>
</reference>
<dbReference type="EMBL" id="CAOQHR010000008">
    <property type="protein sequence ID" value="CAI6338279.1"/>
    <property type="molecule type" value="Genomic_DNA"/>
</dbReference>
<accession>A0A9W4UMZ2</accession>
<dbReference type="Proteomes" id="UP001152607">
    <property type="component" value="Unassembled WGS sequence"/>
</dbReference>
<feature type="transmembrane region" description="Helical" evidence="1">
    <location>
        <begin position="371"/>
        <end position="399"/>
    </location>
</feature>
<comment type="caution">
    <text evidence="2">The sequence shown here is derived from an EMBL/GenBank/DDBJ whole genome shotgun (WGS) entry which is preliminary data.</text>
</comment>
<organism evidence="2 3">
    <name type="scientific">Periconia digitata</name>
    <dbReference type="NCBI Taxonomy" id="1303443"/>
    <lineage>
        <taxon>Eukaryota</taxon>
        <taxon>Fungi</taxon>
        <taxon>Dikarya</taxon>
        <taxon>Ascomycota</taxon>
        <taxon>Pezizomycotina</taxon>
        <taxon>Dothideomycetes</taxon>
        <taxon>Pleosporomycetidae</taxon>
        <taxon>Pleosporales</taxon>
        <taxon>Massarineae</taxon>
        <taxon>Periconiaceae</taxon>
        <taxon>Periconia</taxon>
    </lineage>
</organism>
<keyword evidence="1" id="KW-0472">Membrane</keyword>
<feature type="transmembrane region" description="Helical" evidence="1">
    <location>
        <begin position="443"/>
        <end position="461"/>
    </location>
</feature>
<evidence type="ECO:0000256" key="1">
    <source>
        <dbReference type="SAM" id="Phobius"/>
    </source>
</evidence>
<evidence type="ECO:0000313" key="3">
    <source>
        <dbReference type="Proteomes" id="UP001152607"/>
    </source>
</evidence>
<evidence type="ECO:0000313" key="2">
    <source>
        <dbReference type="EMBL" id="CAI6338279.1"/>
    </source>
</evidence>
<feature type="transmembrane region" description="Helical" evidence="1">
    <location>
        <begin position="254"/>
        <end position="275"/>
    </location>
</feature>
<keyword evidence="1" id="KW-1133">Transmembrane helix</keyword>